<dbReference type="eggNOG" id="COG4469">
    <property type="taxonomic scope" value="Bacteria"/>
</dbReference>
<dbReference type="Pfam" id="PF25166">
    <property type="entry name" value="CoiA_C"/>
    <property type="match status" value="1"/>
</dbReference>
<dbReference type="EMBL" id="CP002394">
    <property type="protein sequence ID" value="ADU31152.1"/>
    <property type="molecule type" value="Genomic_DNA"/>
</dbReference>
<name>E6TX63_EVAC2</name>
<dbReference type="Pfam" id="PF25164">
    <property type="entry name" value="CoiA_N"/>
    <property type="match status" value="1"/>
</dbReference>
<evidence type="ECO:0000313" key="5">
    <source>
        <dbReference type="Proteomes" id="UP000001401"/>
    </source>
</evidence>
<feature type="domain" description="Competence protein CoiA nuclease-like" evidence="1">
    <location>
        <begin position="67"/>
        <end position="199"/>
    </location>
</feature>
<organism evidence="4 5">
    <name type="scientific">Evansella cellulosilytica (strain ATCC 21833 / DSM 2522 / FERM P-1141 / JCM 9156 / N-4)</name>
    <name type="common">Bacillus cellulosilyticus</name>
    <dbReference type="NCBI Taxonomy" id="649639"/>
    <lineage>
        <taxon>Bacteria</taxon>
        <taxon>Bacillati</taxon>
        <taxon>Bacillota</taxon>
        <taxon>Bacilli</taxon>
        <taxon>Bacillales</taxon>
        <taxon>Bacillaceae</taxon>
        <taxon>Evansella</taxon>
    </lineage>
</organism>
<gene>
    <name evidence="4" type="ordered locus">Bcell_2901</name>
</gene>
<feature type="domain" description="Competence protein CoiA C-terminal" evidence="3">
    <location>
        <begin position="242"/>
        <end position="374"/>
    </location>
</feature>
<sequence>MFVAMRSNGSILHLLNKNWTREELERDRSIFEYECFICKEKVILKLGTQQSWHFSHMPDSQCTEKRETEDHKKGKLLVANWLQKHGFHPKVEWYIPKMKQRPDVYVEIKKVKYVIEIQRAFLSEEVHRRRDHNYLEQGFVPIWIGLKNKFSHPIMRKTNVLDALLMRPSPQWHAIYLDIKDSVWTIYTNFKYVTRQKTIIFPLHSDFNISPVQLFSLKGLTPTISYTHFLKTFYTHWQYEIKLRRQKCYLSMTRTEKAMLRIFQQYQLNLNYFPALGCLPLQSNFYFNTAPMWWQSWIIIECINKNILNGKIEASKIMNQLYYLIEIGIFHLRPLGKHPKELLFEAITEFFDMLTYFNVLKKQYNNVYFVIHHININKQLDTLCMDDLYIQSKIEGGLCSNVVE</sequence>
<dbReference type="KEGG" id="bco:Bcell_2901"/>
<proteinExistence type="predicted"/>
<evidence type="ECO:0000259" key="3">
    <source>
        <dbReference type="Pfam" id="PF25166"/>
    </source>
</evidence>
<dbReference type="HOGENOM" id="CLU_743255_0_0_9"/>
<evidence type="ECO:0000313" key="4">
    <source>
        <dbReference type="EMBL" id="ADU31152.1"/>
    </source>
</evidence>
<dbReference type="STRING" id="649639.Bcell_2901"/>
<accession>E6TX63</accession>
<dbReference type="OrthoDB" id="3784230at2"/>
<dbReference type="Proteomes" id="UP000001401">
    <property type="component" value="Chromosome"/>
</dbReference>
<dbReference type="InterPro" id="IPR057253">
    <property type="entry name" value="CoiA-like_N"/>
</dbReference>
<dbReference type="Pfam" id="PF06054">
    <property type="entry name" value="CoiA_nuc"/>
    <property type="match status" value="1"/>
</dbReference>
<keyword evidence="5" id="KW-1185">Reference proteome</keyword>
<evidence type="ECO:0000259" key="1">
    <source>
        <dbReference type="Pfam" id="PF06054"/>
    </source>
</evidence>
<dbReference type="InterPro" id="IPR010330">
    <property type="entry name" value="CoiA_nuc"/>
</dbReference>
<evidence type="ECO:0000259" key="2">
    <source>
        <dbReference type="Pfam" id="PF25164"/>
    </source>
</evidence>
<feature type="domain" description="Competence protein CoiA-like N-terminal" evidence="2">
    <location>
        <begin position="17"/>
        <end position="63"/>
    </location>
</feature>
<protein>
    <submittedName>
        <fullName evidence="4">Competence CoiA family protein</fullName>
    </submittedName>
</protein>
<reference evidence="4" key="1">
    <citation type="submission" date="2010-12" db="EMBL/GenBank/DDBJ databases">
        <title>Complete sequence of Bacillus cellulosilyticus DSM 2522.</title>
        <authorList>
            <consortium name="US DOE Joint Genome Institute"/>
            <person name="Lucas S."/>
            <person name="Copeland A."/>
            <person name="Lapidus A."/>
            <person name="Cheng J.-F."/>
            <person name="Bruce D."/>
            <person name="Goodwin L."/>
            <person name="Pitluck S."/>
            <person name="Chertkov O."/>
            <person name="Detter J.C."/>
            <person name="Han C."/>
            <person name="Tapia R."/>
            <person name="Land M."/>
            <person name="Hauser L."/>
            <person name="Jeffries C."/>
            <person name="Kyrpides N."/>
            <person name="Ivanova N."/>
            <person name="Mikhailova N."/>
            <person name="Brumm P."/>
            <person name="Mead D."/>
            <person name="Woyke T."/>
        </authorList>
    </citation>
    <scope>NUCLEOTIDE SEQUENCE [LARGE SCALE GENOMIC DNA]</scope>
    <source>
        <strain evidence="4">DSM 2522</strain>
    </source>
</reference>
<dbReference type="RefSeq" id="WP_013489483.1">
    <property type="nucleotide sequence ID" value="NC_014829.1"/>
</dbReference>
<dbReference type="AlphaFoldDB" id="E6TX63"/>
<dbReference type="InterPro" id="IPR057252">
    <property type="entry name" value="CoiA_C"/>
</dbReference>